<keyword evidence="2" id="KW-0812">Transmembrane</keyword>
<dbReference type="EMBL" id="JAUFQS010000047">
    <property type="protein sequence ID" value="MDN3690605.1"/>
    <property type="molecule type" value="Genomic_DNA"/>
</dbReference>
<evidence type="ECO:0000256" key="1">
    <source>
        <dbReference type="SAM" id="MobiDB-lite"/>
    </source>
</evidence>
<dbReference type="RefSeq" id="WP_163382920.1">
    <property type="nucleotide sequence ID" value="NZ_JAUFQS010000047.1"/>
</dbReference>
<reference evidence="4" key="1">
    <citation type="journal article" date="2019" name="Int. J. Syst. Evol. Microbiol.">
        <title>The Global Catalogue of Microorganisms (GCM) 10K type strain sequencing project: providing services to taxonomists for standard genome sequencing and annotation.</title>
        <authorList>
            <consortium name="The Broad Institute Genomics Platform"/>
            <consortium name="The Broad Institute Genome Sequencing Center for Infectious Disease"/>
            <person name="Wu L."/>
            <person name="Ma J."/>
        </authorList>
    </citation>
    <scope>NUCLEOTIDE SEQUENCE [LARGE SCALE GENOMIC DNA]</scope>
    <source>
        <strain evidence="4">CECT 7706</strain>
    </source>
</reference>
<evidence type="ECO:0008006" key="5">
    <source>
        <dbReference type="Google" id="ProtNLM"/>
    </source>
</evidence>
<protein>
    <recommendedName>
        <fullName evidence="5">Ceramidase</fullName>
    </recommendedName>
</protein>
<keyword evidence="2" id="KW-1133">Transmembrane helix</keyword>
<feature type="compositionally biased region" description="Pro residues" evidence="1">
    <location>
        <begin position="504"/>
        <end position="513"/>
    </location>
</feature>
<dbReference type="InterPro" id="IPR006311">
    <property type="entry name" value="TAT_signal"/>
</dbReference>
<accession>A0ABT8CDK1</accession>
<keyword evidence="4" id="KW-1185">Reference proteome</keyword>
<feature type="region of interest" description="Disordered" evidence="1">
    <location>
        <begin position="502"/>
        <end position="532"/>
    </location>
</feature>
<dbReference type="Proteomes" id="UP001236663">
    <property type="component" value="Unassembled WGS sequence"/>
</dbReference>
<evidence type="ECO:0000256" key="2">
    <source>
        <dbReference type="SAM" id="Phobius"/>
    </source>
</evidence>
<evidence type="ECO:0000313" key="3">
    <source>
        <dbReference type="EMBL" id="MDN3690605.1"/>
    </source>
</evidence>
<comment type="caution">
    <text evidence="3">The sequence shown here is derived from an EMBL/GenBank/DDBJ whole genome shotgun (WGS) entry which is preliminary data.</text>
</comment>
<evidence type="ECO:0000313" key="4">
    <source>
        <dbReference type="Proteomes" id="UP001236663"/>
    </source>
</evidence>
<keyword evidence="2" id="KW-0472">Membrane</keyword>
<gene>
    <name evidence="3" type="ORF">QWZ15_22485</name>
</gene>
<feature type="transmembrane region" description="Helical" evidence="2">
    <location>
        <begin position="12"/>
        <end position="35"/>
    </location>
</feature>
<name>A0ABT8CDK1_9BACT</name>
<sequence length="532" mass="58002">MEKKPDHSRRKFLINTTLAATSMGLTSTLSTPLWASGQPKPMNHPADFDEGPVKAAFAEGDISPEIGMEQPGNYGKQYHQSFHDPCKVRIAAFQSGAGKALIISMDALAVYQPWVDEIKNHIQKRANIGVDEILIAASHSHSSGPTAMVQPGQYDHAPAFIQELAYEKSSCADPVYLEVVKKVTLNTALRALENLTEVKVGIGSGVEEKVAFNRRFVMKNGRTFTHPGQLNPDILRVAGPIDPDVGVIGTWDSEGKLLGCLVSYACHTTTNPGGISANWVYYMEQTIRGAFGQDCVVVFLQGASGDVTQVNNRNPDINPSGEDWARLVGASVGAEAVKTLLQIPKSERMKIRSHSTVLPLKRRMPTEAKVRESMKMVRNTPEQVGRTDWIFAKETVLLDSWGKQNPVHAVPLQVIQIGPAVLTANPAEFFCESGLEIKSKSTFPFTFPVTMANDCVGYVPTAEAFAPDGGGYETRLTSYSNLEVDAGTKIVASSLELIRKLDPDPLPQHPKAPPFRGDPWNYGNVPPETGRQ</sequence>
<dbReference type="PROSITE" id="PS51318">
    <property type="entry name" value="TAT"/>
    <property type="match status" value="1"/>
</dbReference>
<organism evidence="3 4">
    <name type="scientific">Cyclobacterium jeungdonense</name>
    <dbReference type="NCBI Taxonomy" id="708087"/>
    <lineage>
        <taxon>Bacteria</taxon>
        <taxon>Pseudomonadati</taxon>
        <taxon>Bacteroidota</taxon>
        <taxon>Cytophagia</taxon>
        <taxon>Cytophagales</taxon>
        <taxon>Cyclobacteriaceae</taxon>
        <taxon>Cyclobacterium</taxon>
    </lineage>
</organism>
<proteinExistence type="predicted"/>